<name>A0ABN6JPQ3_9BURK</name>
<proteinExistence type="predicted"/>
<accession>A0ABN6JPQ3</accession>
<evidence type="ECO:0000313" key="1">
    <source>
        <dbReference type="EMBL" id="BCZ81867.1"/>
    </source>
</evidence>
<gene>
    <name evidence="1" type="ORF">PTKU64_55420</name>
</gene>
<reference evidence="1 2" key="1">
    <citation type="journal article" date="2022" name="Front. Microbiol.">
        <title>Identification and characterization of a novel class of self-sufficient cytochrome P450 hydroxylase involved in cyclohexanecarboxylate degradation in Paraburkholderia terrae strain KU-64.</title>
        <authorList>
            <person name="Yamamoto T."/>
            <person name="Hasegawa Y."/>
            <person name="Iwaki H."/>
        </authorList>
    </citation>
    <scope>NUCLEOTIDE SEQUENCE [LARGE SCALE GENOMIC DNA]</scope>
    <source>
        <strain evidence="1 2">KU-64</strain>
    </source>
</reference>
<protein>
    <submittedName>
        <fullName evidence="1">Uncharacterized protein</fullName>
    </submittedName>
</protein>
<dbReference type="Proteomes" id="UP001319874">
    <property type="component" value="Chromosome 2"/>
</dbReference>
<evidence type="ECO:0000313" key="2">
    <source>
        <dbReference type="Proteomes" id="UP001319874"/>
    </source>
</evidence>
<dbReference type="InterPro" id="IPR029035">
    <property type="entry name" value="DHS-like_NAD/FAD-binding_dom"/>
</dbReference>
<keyword evidence="2" id="KW-1185">Reference proteome</keyword>
<organism evidence="1 2">
    <name type="scientific">Paraburkholderia terrae</name>
    <dbReference type="NCBI Taxonomy" id="311230"/>
    <lineage>
        <taxon>Bacteria</taxon>
        <taxon>Pseudomonadati</taxon>
        <taxon>Pseudomonadota</taxon>
        <taxon>Betaproteobacteria</taxon>
        <taxon>Burkholderiales</taxon>
        <taxon>Burkholderiaceae</taxon>
        <taxon>Paraburkholderia</taxon>
    </lineage>
</organism>
<sequence length="82" mass="9519">MWRMPLPDWGFYGHRLALYRSTEPHAGFDILRFWAARMEKGGVFTSNVDRQFQKAANLDSCIAERYAGLTRKHSCVRGLQLD</sequence>
<dbReference type="EMBL" id="AP024956">
    <property type="protein sequence ID" value="BCZ81867.1"/>
    <property type="molecule type" value="Genomic_DNA"/>
</dbReference>
<dbReference type="SUPFAM" id="SSF52467">
    <property type="entry name" value="DHS-like NAD/FAD-binding domain"/>
    <property type="match status" value="1"/>
</dbReference>